<keyword evidence="3" id="KW-1185">Reference proteome</keyword>
<accession>A0A6A5Z184</accession>
<evidence type="ECO:0000256" key="1">
    <source>
        <dbReference type="SAM" id="MobiDB-lite"/>
    </source>
</evidence>
<protein>
    <submittedName>
        <fullName evidence="2">Uncharacterized protein</fullName>
    </submittedName>
</protein>
<evidence type="ECO:0000313" key="2">
    <source>
        <dbReference type="EMBL" id="KAF2113219.1"/>
    </source>
</evidence>
<feature type="region of interest" description="Disordered" evidence="1">
    <location>
        <begin position="51"/>
        <end position="103"/>
    </location>
</feature>
<feature type="compositionally biased region" description="Polar residues" evidence="1">
    <location>
        <begin position="76"/>
        <end position="100"/>
    </location>
</feature>
<feature type="compositionally biased region" description="Acidic residues" evidence="1">
    <location>
        <begin position="253"/>
        <end position="262"/>
    </location>
</feature>
<evidence type="ECO:0000313" key="3">
    <source>
        <dbReference type="Proteomes" id="UP000799770"/>
    </source>
</evidence>
<dbReference type="EMBL" id="ML977328">
    <property type="protein sequence ID" value="KAF2113219.1"/>
    <property type="molecule type" value="Genomic_DNA"/>
</dbReference>
<proteinExistence type="predicted"/>
<organism evidence="2 3">
    <name type="scientific">Lophiotrema nucula</name>
    <dbReference type="NCBI Taxonomy" id="690887"/>
    <lineage>
        <taxon>Eukaryota</taxon>
        <taxon>Fungi</taxon>
        <taxon>Dikarya</taxon>
        <taxon>Ascomycota</taxon>
        <taxon>Pezizomycotina</taxon>
        <taxon>Dothideomycetes</taxon>
        <taxon>Pleosporomycetidae</taxon>
        <taxon>Pleosporales</taxon>
        <taxon>Lophiotremataceae</taxon>
        <taxon>Lophiotrema</taxon>
    </lineage>
</organism>
<feature type="region of interest" description="Disordered" evidence="1">
    <location>
        <begin position="243"/>
        <end position="272"/>
    </location>
</feature>
<reference evidence="2" key="1">
    <citation type="journal article" date="2020" name="Stud. Mycol.">
        <title>101 Dothideomycetes genomes: a test case for predicting lifestyles and emergence of pathogens.</title>
        <authorList>
            <person name="Haridas S."/>
            <person name="Albert R."/>
            <person name="Binder M."/>
            <person name="Bloem J."/>
            <person name="Labutti K."/>
            <person name="Salamov A."/>
            <person name="Andreopoulos B."/>
            <person name="Baker S."/>
            <person name="Barry K."/>
            <person name="Bills G."/>
            <person name="Bluhm B."/>
            <person name="Cannon C."/>
            <person name="Castanera R."/>
            <person name="Culley D."/>
            <person name="Daum C."/>
            <person name="Ezra D."/>
            <person name="Gonzalez J."/>
            <person name="Henrissat B."/>
            <person name="Kuo A."/>
            <person name="Liang C."/>
            <person name="Lipzen A."/>
            <person name="Lutzoni F."/>
            <person name="Magnuson J."/>
            <person name="Mondo S."/>
            <person name="Nolan M."/>
            <person name="Ohm R."/>
            <person name="Pangilinan J."/>
            <person name="Park H.-J."/>
            <person name="Ramirez L."/>
            <person name="Alfaro M."/>
            <person name="Sun H."/>
            <person name="Tritt A."/>
            <person name="Yoshinaga Y."/>
            <person name="Zwiers L.-H."/>
            <person name="Turgeon B."/>
            <person name="Goodwin S."/>
            <person name="Spatafora J."/>
            <person name="Crous P."/>
            <person name="Grigoriev I."/>
        </authorList>
    </citation>
    <scope>NUCLEOTIDE SEQUENCE</scope>
    <source>
        <strain evidence="2">CBS 627.86</strain>
    </source>
</reference>
<name>A0A6A5Z184_9PLEO</name>
<dbReference type="Proteomes" id="UP000799770">
    <property type="component" value="Unassembled WGS sequence"/>
</dbReference>
<gene>
    <name evidence="2" type="ORF">BDV96DRAFT_601406</name>
</gene>
<feature type="region of interest" description="Disordered" evidence="1">
    <location>
        <begin position="19"/>
        <end position="39"/>
    </location>
</feature>
<dbReference type="AlphaFoldDB" id="A0A6A5Z184"/>
<sequence length="410" mass="45189">MALTTRPNFSACLLRVAQAPDSRPPASAHRSSTAEHHDSVCAPSSLGFVVSERQGDQRSSQTRRCLPKPAEHRSSINHQTSFRPSTASKKATPVAPTTNAAERAARLKAPKRTRVLYLKLFLHGPFLEFASRFPVTSIQHRRIQTSIEKRRVQPKKGELDIYVDAKDETAPLADDTKEGPIRLVGSGACAIQLGCYSRSRTSSFTKLTNLVRKERSVFQTSNRVTSRLAPPVDSLHERAVVEKESAPTSEIQELADDMDTGEPEPSYTPKKKGTAVKKKGTAVKKKGVAVKMKATAAKKGKATAARCPTFPRMTARQLAIEKKKTKDEEEEKCRLLVDRAVAGHIFVDPSSGFNLRPSSSSFAPLISNPTLPKNPVFMMKSPEERLLWRNTSLSIRPQATSMRHSTPSFP</sequence>